<dbReference type="RefSeq" id="WP_013684751.1">
    <property type="nucleotide sequence ID" value="NC_015320.1"/>
</dbReference>
<dbReference type="Gene3D" id="3.30.2170.10">
    <property type="entry name" value="archaeoglobus fulgidus dsm 4304 superfamily"/>
    <property type="match status" value="1"/>
</dbReference>
<dbReference type="InterPro" id="IPR002802">
    <property type="entry name" value="Endo_dU"/>
</dbReference>
<keyword evidence="3" id="KW-1185">Reference proteome</keyword>
<proteinExistence type="inferred from homology"/>
<reference evidence="2 3" key="1">
    <citation type="submission" date="2011-03" db="EMBL/GenBank/DDBJ databases">
        <title>The complete genome of Archaeoglobus veneficus SNP6.</title>
        <authorList>
            <consortium name="US DOE Joint Genome Institute (JGI-PGF)"/>
            <person name="Lucas S."/>
            <person name="Copeland A."/>
            <person name="Lapidus A."/>
            <person name="Bruce D."/>
            <person name="Goodwin L."/>
            <person name="Pitluck S."/>
            <person name="Kyrpides N."/>
            <person name="Mavromatis K."/>
            <person name="Pagani I."/>
            <person name="Ivanova N."/>
            <person name="Mikhailova N."/>
            <person name="Lu M."/>
            <person name="Detter J.C."/>
            <person name="Tapia R."/>
            <person name="Han C."/>
            <person name="Land M."/>
            <person name="Hauser L."/>
            <person name="Markowitz V."/>
            <person name="Cheng J.-F."/>
            <person name="Hugenholtz P."/>
            <person name="Woyke T."/>
            <person name="Wu D."/>
            <person name="Spring S."/>
            <person name="Brambilla E."/>
            <person name="Klenk H.-P."/>
            <person name="Eisen J.A."/>
        </authorList>
    </citation>
    <scope>NUCLEOTIDE SEQUENCE [LARGE SCALE GENOMIC DNA]</scope>
    <source>
        <strain>SNP6</strain>
    </source>
</reference>
<evidence type="ECO:0000313" key="2">
    <source>
        <dbReference type="EMBL" id="AEA48100.1"/>
    </source>
</evidence>
<dbReference type="HAMAP" id="MF_00582">
    <property type="entry name" value="UPF0215"/>
    <property type="match status" value="1"/>
</dbReference>
<dbReference type="OrthoDB" id="15207at2157"/>
<organism evidence="2 3">
    <name type="scientific">Archaeoglobus veneficus (strain DSM 11195 / SNP6)</name>
    <dbReference type="NCBI Taxonomy" id="693661"/>
    <lineage>
        <taxon>Archaea</taxon>
        <taxon>Methanobacteriati</taxon>
        <taxon>Methanobacteriota</taxon>
        <taxon>Archaeoglobi</taxon>
        <taxon>Archaeoglobales</taxon>
        <taxon>Archaeoglobaceae</taxon>
        <taxon>Archaeoglobus</taxon>
    </lineage>
</organism>
<dbReference type="HOGENOM" id="CLU_095956_1_0_2"/>
<dbReference type="AlphaFoldDB" id="F2KSN0"/>
<accession>F2KSN0</accession>
<dbReference type="GeneID" id="10395245"/>
<evidence type="ECO:0000256" key="1">
    <source>
        <dbReference type="HAMAP-Rule" id="MF_00582"/>
    </source>
</evidence>
<dbReference type="Proteomes" id="UP000008136">
    <property type="component" value="Chromosome"/>
</dbReference>
<dbReference type="eggNOG" id="arCOG00928">
    <property type="taxonomic scope" value="Archaea"/>
</dbReference>
<protein>
    <recommendedName>
        <fullName evidence="1">UPF0215 protein Arcve_2111</fullName>
    </recommendedName>
</protein>
<dbReference type="EMBL" id="CP002588">
    <property type="protein sequence ID" value="AEA48100.1"/>
    <property type="molecule type" value="Genomic_DNA"/>
</dbReference>
<dbReference type="PANTHER" id="PTHR39518:SF2">
    <property type="entry name" value="UPF0215 PROTEIN MJ1150"/>
    <property type="match status" value="1"/>
</dbReference>
<evidence type="ECO:0000313" key="3">
    <source>
        <dbReference type="Proteomes" id="UP000008136"/>
    </source>
</evidence>
<dbReference type="KEGG" id="ave:Arcve_2111"/>
<dbReference type="PANTHER" id="PTHR39518">
    <property type="entry name" value="UPF0215 PROTEIN MJ1150"/>
    <property type="match status" value="1"/>
</dbReference>
<sequence>MVKQWRFVGFDDGFSGFTSKNACIVGCVTAGTYVEGFLYERIEVDGFDVSEKIISMINDSKFREQIRCIFLPGITFAGMNIADIQEIHRNTGIPVVVVMKKLPDFDGMERAISRTENPDERRRILEKAGEIKPLFSLFVQLAGCSEEDAKNYIRASTLKGNTPECLRIAHLVASAIVYGESRKA</sequence>
<gene>
    <name evidence="2" type="ordered locus">Arcve_2111</name>
</gene>
<comment type="similarity">
    <text evidence="1">Belongs to the UPF0215 family.</text>
</comment>
<dbReference type="Pfam" id="PF01949">
    <property type="entry name" value="Endo_dU"/>
    <property type="match status" value="1"/>
</dbReference>
<name>F2KSN0_ARCVS</name>
<dbReference type="PIRSF" id="PIRSF006380">
    <property type="entry name" value="UCP006380"/>
    <property type="match status" value="1"/>
</dbReference>
<dbReference type="STRING" id="693661.Arcve_2111"/>